<feature type="domain" description="PID" evidence="2">
    <location>
        <begin position="39"/>
        <end position="179"/>
    </location>
</feature>
<dbReference type="SUPFAM" id="SSF50729">
    <property type="entry name" value="PH domain-like"/>
    <property type="match status" value="1"/>
</dbReference>
<feature type="region of interest" description="Disordered" evidence="1">
    <location>
        <begin position="237"/>
        <end position="272"/>
    </location>
</feature>
<dbReference type="Pfam" id="PF14719">
    <property type="entry name" value="PID_2"/>
    <property type="match status" value="1"/>
</dbReference>
<accession>A0A922IGV4</accession>
<reference evidence="3" key="2">
    <citation type="journal article" date="2022" name="Res Sq">
        <title>Comparative Genomics Reveals Insights into the Divergent Evolution of Astigmatic Mites and Household Pest Adaptations.</title>
        <authorList>
            <person name="Xiong Q."/>
            <person name="Wan A.T.-Y."/>
            <person name="Liu X.-Y."/>
            <person name="Fung C.S.-H."/>
            <person name="Xiao X."/>
            <person name="Malainual N."/>
            <person name="Hou J."/>
            <person name="Wang L."/>
            <person name="Wang M."/>
            <person name="Yang K."/>
            <person name="Cui Y."/>
            <person name="Leung E."/>
            <person name="Nong W."/>
            <person name="Shin S.-K."/>
            <person name="Au S."/>
            <person name="Jeong K.Y."/>
            <person name="Chew F.T."/>
            <person name="Hui J."/>
            <person name="Leung T.F."/>
            <person name="Tungtrongchitr A."/>
            <person name="Zhong N."/>
            <person name="Liu Z."/>
            <person name="Tsui S."/>
        </authorList>
    </citation>
    <scope>NUCLEOTIDE SEQUENCE</scope>
    <source>
        <strain evidence="3">Derf</strain>
        <tissue evidence="3">Whole organism</tissue>
    </source>
</reference>
<evidence type="ECO:0000313" key="4">
    <source>
        <dbReference type="Proteomes" id="UP000790347"/>
    </source>
</evidence>
<dbReference type="AlphaFoldDB" id="A0A922IGV4"/>
<organism evidence="3 4">
    <name type="scientific">Dermatophagoides farinae</name>
    <name type="common">American house dust mite</name>
    <dbReference type="NCBI Taxonomy" id="6954"/>
    <lineage>
        <taxon>Eukaryota</taxon>
        <taxon>Metazoa</taxon>
        <taxon>Ecdysozoa</taxon>
        <taxon>Arthropoda</taxon>
        <taxon>Chelicerata</taxon>
        <taxon>Arachnida</taxon>
        <taxon>Acari</taxon>
        <taxon>Acariformes</taxon>
        <taxon>Sarcoptiformes</taxon>
        <taxon>Astigmata</taxon>
        <taxon>Psoroptidia</taxon>
        <taxon>Analgoidea</taxon>
        <taxon>Pyroglyphidae</taxon>
        <taxon>Dermatophagoidinae</taxon>
        <taxon>Dermatophagoides</taxon>
    </lineage>
</organism>
<dbReference type="Proteomes" id="UP000790347">
    <property type="component" value="Unassembled WGS sequence"/>
</dbReference>
<gene>
    <name evidence="3" type="primary">FAM43A_1</name>
    <name evidence="3" type="ORF">DERF_002992</name>
</gene>
<dbReference type="InterPro" id="IPR011993">
    <property type="entry name" value="PH-like_dom_sf"/>
</dbReference>
<dbReference type="PANTHER" id="PTHR11232">
    <property type="entry name" value="PHOSPHOTYROSINE INTERACTION DOMAIN-CONTAINING FAMILY MEMBER"/>
    <property type="match status" value="1"/>
</dbReference>
<dbReference type="SMART" id="SM00462">
    <property type="entry name" value="PTB"/>
    <property type="match status" value="1"/>
</dbReference>
<dbReference type="PANTHER" id="PTHR11232:SF2">
    <property type="entry name" value="FI05246P"/>
    <property type="match status" value="1"/>
</dbReference>
<proteinExistence type="predicted"/>
<evidence type="ECO:0000313" key="3">
    <source>
        <dbReference type="EMBL" id="KAH9529083.1"/>
    </source>
</evidence>
<comment type="caution">
    <text evidence="3">The sequence shown here is derived from an EMBL/GenBank/DDBJ whole genome shotgun (WGS) entry which is preliminary data.</text>
</comment>
<feature type="compositionally biased region" description="Acidic residues" evidence="1">
    <location>
        <begin position="241"/>
        <end position="252"/>
    </location>
</feature>
<dbReference type="EMBL" id="ASGP02000001">
    <property type="protein sequence ID" value="KAH9529083.1"/>
    <property type="molecule type" value="Genomic_DNA"/>
</dbReference>
<evidence type="ECO:0000256" key="1">
    <source>
        <dbReference type="SAM" id="MobiDB-lite"/>
    </source>
</evidence>
<protein>
    <submittedName>
        <fullName evidence="3">Protein fam43a</fullName>
    </submittedName>
</protein>
<dbReference type="InterPro" id="IPR051133">
    <property type="entry name" value="Adapter_Engulfment-Domain"/>
</dbReference>
<dbReference type="InterPro" id="IPR006020">
    <property type="entry name" value="PTB/PI_dom"/>
</dbReference>
<evidence type="ECO:0000259" key="2">
    <source>
        <dbReference type="SMART" id="SM00462"/>
    </source>
</evidence>
<dbReference type="Gene3D" id="2.30.29.30">
    <property type="entry name" value="Pleckstrin-homology domain (PH domain)/Phosphotyrosine-binding domain (PTB)"/>
    <property type="match status" value="1"/>
</dbReference>
<name>A0A922IGV4_DERFA</name>
<reference evidence="3" key="1">
    <citation type="submission" date="2013-05" db="EMBL/GenBank/DDBJ databases">
        <authorList>
            <person name="Yim A.K.Y."/>
            <person name="Chan T.F."/>
            <person name="Ji K.M."/>
            <person name="Liu X.Y."/>
            <person name="Zhou J.W."/>
            <person name="Li R.Q."/>
            <person name="Yang K.Y."/>
            <person name="Li J."/>
            <person name="Li M."/>
            <person name="Law P.T.W."/>
            <person name="Wu Y.L."/>
            <person name="Cai Z.L."/>
            <person name="Qin H."/>
            <person name="Bao Y."/>
            <person name="Leung R.K.K."/>
            <person name="Ng P.K.S."/>
            <person name="Zou J."/>
            <person name="Zhong X.J."/>
            <person name="Ran P.X."/>
            <person name="Zhong N.S."/>
            <person name="Liu Z.G."/>
            <person name="Tsui S.K.W."/>
        </authorList>
    </citation>
    <scope>NUCLEOTIDE SEQUENCE</scope>
    <source>
        <strain evidence="3">Derf</strain>
        <tissue evidence="3">Whole organism</tissue>
    </source>
</reference>
<sequence>MATMDMEDFILSKSNFPFNITLNSLKFWKKHSSSITINEGEYCQKVTYLGNMLTAWAKGDPSVNRALDTLWNNHDNRKNHQNHTDIQMRLTICNSGLKAETKQYGLTEYWANRITYCCWKQKYPKIFCWVYRHIGRRGKPELRCHAVLCQKEDVAKRMARLLEERLAMALREFLREKLIRQRARMSLMEMPIRKQLLVKGMANFRPPIERSRSAPRLVSILEDAQQEEDEERELLKLFSKEEEEEEDYEDFAEMSSISIDDDDDNGSSGNSGNIRLRKCTKHHIDDDCDCNCDDDENDSAIDSESFKSDEIICINDFQLFLEFHQTKITPNKTKIKNCRRLIIIIENKFPIHLV</sequence>
<keyword evidence="4" id="KW-1185">Reference proteome</keyword>